<gene>
    <name evidence="2" type="ORF">K3181_05085</name>
</gene>
<evidence type="ECO:0008006" key="4">
    <source>
        <dbReference type="Google" id="ProtNLM"/>
    </source>
</evidence>
<dbReference type="RefSeq" id="WP_221601475.1">
    <property type="nucleotide sequence ID" value="NZ_JAIGNU010000001.1"/>
</dbReference>
<evidence type="ECO:0000313" key="2">
    <source>
        <dbReference type="EMBL" id="MBX7500809.1"/>
    </source>
</evidence>
<feature type="chain" id="PRO_5045993852" description="Secreted protein" evidence="1">
    <location>
        <begin position="22"/>
        <end position="82"/>
    </location>
</feature>
<dbReference type="EMBL" id="JAIGNU010000001">
    <property type="protein sequence ID" value="MBX7500809.1"/>
    <property type="molecule type" value="Genomic_DNA"/>
</dbReference>
<sequence length="82" mass="8770">MPAFHPFLALALLAGAAPLAASEETRPAAAPTGDADTRYCMRVEPATGTRVERVVCWTRARWASQGVDVDADWAEEGVRVEG</sequence>
<reference evidence="2 3" key="1">
    <citation type="submission" date="2021-08" db="EMBL/GenBank/DDBJ databases">
        <title>Comparative Genomics Analysis of the Genus Qipengyuania Reveals Extensive Genetic Diversity and Metabolic Versatility, Including the Description of Fifteen Novel Species.</title>
        <authorList>
            <person name="Liu Y."/>
        </authorList>
    </citation>
    <scope>NUCLEOTIDE SEQUENCE [LARGE SCALE GENOMIC DNA]</scope>
    <source>
        <strain evidence="2 3">YG27</strain>
    </source>
</reference>
<keyword evidence="1" id="KW-0732">Signal</keyword>
<name>A0ABS7JT29_9SPHN</name>
<accession>A0ABS7JT29</accession>
<proteinExistence type="predicted"/>
<evidence type="ECO:0000256" key="1">
    <source>
        <dbReference type="SAM" id="SignalP"/>
    </source>
</evidence>
<evidence type="ECO:0000313" key="3">
    <source>
        <dbReference type="Proteomes" id="UP000782554"/>
    </source>
</evidence>
<protein>
    <recommendedName>
        <fullName evidence="4">Secreted protein</fullName>
    </recommendedName>
</protein>
<keyword evidence="3" id="KW-1185">Reference proteome</keyword>
<dbReference type="Proteomes" id="UP000782554">
    <property type="component" value="Unassembled WGS sequence"/>
</dbReference>
<organism evidence="2 3">
    <name type="scientific">Qipengyuania mesophila</name>
    <dbReference type="NCBI Taxonomy" id="2867246"/>
    <lineage>
        <taxon>Bacteria</taxon>
        <taxon>Pseudomonadati</taxon>
        <taxon>Pseudomonadota</taxon>
        <taxon>Alphaproteobacteria</taxon>
        <taxon>Sphingomonadales</taxon>
        <taxon>Erythrobacteraceae</taxon>
        <taxon>Qipengyuania</taxon>
    </lineage>
</organism>
<comment type="caution">
    <text evidence="2">The sequence shown here is derived from an EMBL/GenBank/DDBJ whole genome shotgun (WGS) entry which is preliminary data.</text>
</comment>
<feature type="signal peptide" evidence="1">
    <location>
        <begin position="1"/>
        <end position="21"/>
    </location>
</feature>